<comment type="caution">
    <text evidence="12">The sequence shown here is derived from an EMBL/GenBank/DDBJ whole genome shotgun (WGS) entry which is preliminary data.</text>
</comment>
<keyword evidence="9" id="KW-0411">Iron-sulfur</keyword>
<name>A0A176QEJ1_9MICO</name>
<keyword evidence="13" id="KW-1185">Reference proteome</keyword>
<dbReference type="STRING" id="262209.AWH69_07465"/>
<feature type="domain" description="BFD-like [2Fe-2S]-binding" evidence="10">
    <location>
        <begin position="429"/>
        <end position="477"/>
    </location>
</feature>
<evidence type="ECO:0000259" key="10">
    <source>
        <dbReference type="Pfam" id="PF04324"/>
    </source>
</evidence>
<evidence type="ECO:0000313" key="13">
    <source>
        <dbReference type="Proteomes" id="UP000076976"/>
    </source>
</evidence>
<sequence>MTRVLVVGAGMVGARVADDLLAADSAGRLDVTVLGAEATTPYNRVLLSDVVAGRYAASEIGLPPLPHDRLAVHEGVTVASVDRADRSVTTSDGRRLRYDFLVLATGARARVPDLPGLRGGEGGALPAGVHPLRTLGDATAVVAASRTARRAVVLGGGVLGLEVATGLRRRGLPVVVVHPGAGLMDRQIGSQAADVLARSLHDLGVGHRLGRGASEVVTTTGADGRRAVEGVRLSDGEVVPADLLVVTAGTVPDTDLARGAGLAVGRGVLVDEHSRTADPRVFAVGDCAEPPEGGTGLVAQGWAQSARLAELLTSGTRPPAPAPTPAGDDVVRVKAHGVDVVTMGVSGGADARTVALSDPAAGRHVEVSVVGDRLVGATCIGSPDVAADLVVAYTRRTPLPTDPARLLLTALAGEPVARVPVTEMPDEGVVCRCSSVTKGAIRAAVADGAHDVAEVAARTRASTGCGSCRADVCALLAALTPADAPA</sequence>
<dbReference type="EMBL" id="LQZG01000002">
    <property type="protein sequence ID" value="OAB88187.1"/>
    <property type="molecule type" value="Genomic_DNA"/>
</dbReference>
<dbReference type="PANTHER" id="PTHR43809">
    <property type="entry name" value="NITRITE REDUCTASE (NADH) LARGE SUBUNIT"/>
    <property type="match status" value="1"/>
</dbReference>
<keyword evidence="8" id="KW-0408">Iron</keyword>
<evidence type="ECO:0000256" key="2">
    <source>
        <dbReference type="ARBA" id="ARBA00001966"/>
    </source>
</evidence>
<evidence type="ECO:0000256" key="1">
    <source>
        <dbReference type="ARBA" id="ARBA00001929"/>
    </source>
</evidence>
<evidence type="ECO:0000256" key="3">
    <source>
        <dbReference type="ARBA" id="ARBA00005096"/>
    </source>
</evidence>
<dbReference type="GO" id="GO:0016491">
    <property type="term" value="F:oxidoreductase activity"/>
    <property type="evidence" value="ECO:0007669"/>
    <property type="project" value="UniProtKB-KW"/>
</dbReference>
<dbReference type="RefSeq" id="WP_068274307.1">
    <property type="nucleotide sequence ID" value="NZ_LQZG01000002.1"/>
</dbReference>
<protein>
    <submittedName>
        <fullName evidence="12">FAD/NAD(P)-binding oxidoreductase</fullName>
    </submittedName>
</protein>
<dbReference type="InterPro" id="IPR036188">
    <property type="entry name" value="FAD/NAD-bd_sf"/>
</dbReference>
<dbReference type="InterPro" id="IPR007419">
    <property type="entry name" value="BFD-like_2Fe2S-bd_dom"/>
</dbReference>
<keyword evidence="6" id="KW-0479">Metal-binding</keyword>
<dbReference type="Gene3D" id="1.10.10.1100">
    <property type="entry name" value="BFD-like [2Fe-2S]-binding domain"/>
    <property type="match status" value="1"/>
</dbReference>
<evidence type="ECO:0000313" key="12">
    <source>
        <dbReference type="EMBL" id="OAB88187.1"/>
    </source>
</evidence>
<dbReference type="InterPro" id="IPR041854">
    <property type="entry name" value="BFD-like_2Fe2S-bd_dom_sf"/>
</dbReference>
<evidence type="ECO:0000259" key="11">
    <source>
        <dbReference type="Pfam" id="PF07992"/>
    </source>
</evidence>
<reference evidence="12 13" key="1">
    <citation type="submission" date="2016-01" db="EMBL/GenBank/DDBJ databases">
        <title>Janibacter melonis strain CD11_4 genome sequencing and assembly.</title>
        <authorList>
            <person name="Nair G.R."/>
            <person name="Kaur G."/>
            <person name="Chander A.M."/>
            <person name="Mayilraj S."/>
        </authorList>
    </citation>
    <scope>NUCLEOTIDE SEQUENCE [LARGE SCALE GENOMIC DNA]</scope>
    <source>
        <strain evidence="12 13">CD11-4</strain>
    </source>
</reference>
<dbReference type="InterPro" id="IPR023753">
    <property type="entry name" value="FAD/NAD-binding_dom"/>
</dbReference>
<dbReference type="Pfam" id="PF04324">
    <property type="entry name" value="Fer2_BFD"/>
    <property type="match status" value="1"/>
</dbReference>
<dbReference type="InterPro" id="IPR052034">
    <property type="entry name" value="NasD-like"/>
</dbReference>
<keyword evidence="7" id="KW-0560">Oxidoreductase</keyword>
<comment type="cofactor">
    <cofactor evidence="1">
        <name>siroheme</name>
        <dbReference type="ChEBI" id="CHEBI:60052"/>
    </cofactor>
</comment>
<dbReference type="GO" id="GO:0046872">
    <property type="term" value="F:metal ion binding"/>
    <property type="evidence" value="ECO:0007669"/>
    <property type="project" value="UniProtKB-KW"/>
</dbReference>
<dbReference type="GO" id="GO:0051536">
    <property type="term" value="F:iron-sulfur cluster binding"/>
    <property type="evidence" value="ECO:0007669"/>
    <property type="project" value="UniProtKB-KW"/>
</dbReference>
<accession>A0A176QEJ1</accession>
<evidence type="ECO:0000256" key="8">
    <source>
        <dbReference type="ARBA" id="ARBA00023004"/>
    </source>
</evidence>
<dbReference type="Proteomes" id="UP000076976">
    <property type="component" value="Unassembled WGS sequence"/>
</dbReference>
<organism evidence="12 13">
    <name type="scientific">Janibacter melonis</name>
    <dbReference type="NCBI Taxonomy" id="262209"/>
    <lineage>
        <taxon>Bacteria</taxon>
        <taxon>Bacillati</taxon>
        <taxon>Actinomycetota</taxon>
        <taxon>Actinomycetes</taxon>
        <taxon>Micrococcales</taxon>
        <taxon>Intrasporangiaceae</taxon>
        <taxon>Janibacter</taxon>
    </lineage>
</organism>
<dbReference type="PANTHER" id="PTHR43809:SF1">
    <property type="entry name" value="NITRITE REDUCTASE (NADH) LARGE SUBUNIT"/>
    <property type="match status" value="1"/>
</dbReference>
<comment type="pathway">
    <text evidence="3">Nitrogen metabolism; nitrate reduction (assimilation).</text>
</comment>
<dbReference type="PRINTS" id="PR00368">
    <property type="entry name" value="FADPNR"/>
</dbReference>
<dbReference type="SUPFAM" id="SSF51905">
    <property type="entry name" value="FAD/NAD(P)-binding domain"/>
    <property type="match status" value="1"/>
</dbReference>
<dbReference type="AlphaFoldDB" id="A0A176QEJ1"/>
<comment type="similarity">
    <text evidence="4">Belongs to the nitrite and sulfite reductase 4Fe-4S domain family.</text>
</comment>
<feature type="domain" description="FAD/NAD(P)-binding" evidence="11">
    <location>
        <begin position="3"/>
        <end position="292"/>
    </location>
</feature>
<proteinExistence type="inferred from homology"/>
<evidence type="ECO:0000256" key="7">
    <source>
        <dbReference type="ARBA" id="ARBA00023002"/>
    </source>
</evidence>
<gene>
    <name evidence="12" type="ORF">AWH69_07465</name>
</gene>
<keyword evidence="5" id="KW-0349">Heme</keyword>
<evidence type="ECO:0000256" key="9">
    <source>
        <dbReference type="ARBA" id="ARBA00023014"/>
    </source>
</evidence>
<evidence type="ECO:0000256" key="6">
    <source>
        <dbReference type="ARBA" id="ARBA00022723"/>
    </source>
</evidence>
<dbReference type="Gene3D" id="3.50.50.60">
    <property type="entry name" value="FAD/NAD(P)-binding domain"/>
    <property type="match status" value="2"/>
</dbReference>
<evidence type="ECO:0000256" key="5">
    <source>
        <dbReference type="ARBA" id="ARBA00022617"/>
    </source>
</evidence>
<dbReference type="PRINTS" id="PR00411">
    <property type="entry name" value="PNDRDTASEI"/>
</dbReference>
<comment type="cofactor">
    <cofactor evidence="2">
        <name>[4Fe-4S] cluster</name>
        <dbReference type="ChEBI" id="CHEBI:49883"/>
    </cofactor>
</comment>
<evidence type="ECO:0000256" key="4">
    <source>
        <dbReference type="ARBA" id="ARBA00010429"/>
    </source>
</evidence>
<dbReference type="Pfam" id="PF07992">
    <property type="entry name" value="Pyr_redox_2"/>
    <property type="match status" value="1"/>
</dbReference>